<dbReference type="EMBL" id="BMMH01000004">
    <property type="protein sequence ID" value="GGL09309.1"/>
    <property type="molecule type" value="Genomic_DNA"/>
</dbReference>
<accession>A0A917VS73</accession>
<name>A0A917VS73_9NOCA</name>
<dbReference type="Proteomes" id="UP000638263">
    <property type="component" value="Unassembled WGS sequence"/>
</dbReference>
<evidence type="ECO:0000313" key="2">
    <source>
        <dbReference type="Proteomes" id="UP000638263"/>
    </source>
</evidence>
<gene>
    <name evidence="1" type="ORF">GCM10011588_24610</name>
</gene>
<comment type="caution">
    <text evidence="1">The sequence shown here is derived from an EMBL/GenBank/DDBJ whole genome shotgun (WGS) entry which is preliminary data.</text>
</comment>
<keyword evidence="2" id="KW-1185">Reference proteome</keyword>
<reference evidence="1" key="2">
    <citation type="submission" date="2020-09" db="EMBL/GenBank/DDBJ databases">
        <authorList>
            <person name="Sun Q."/>
            <person name="Zhou Y."/>
        </authorList>
    </citation>
    <scope>NUCLEOTIDE SEQUENCE</scope>
    <source>
        <strain evidence="1">CGMCC 4.3508</strain>
    </source>
</reference>
<reference evidence="1" key="1">
    <citation type="journal article" date="2014" name="Int. J. Syst. Evol. Microbiol.">
        <title>Complete genome sequence of Corynebacterium casei LMG S-19264T (=DSM 44701T), isolated from a smear-ripened cheese.</title>
        <authorList>
            <consortium name="US DOE Joint Genome Institute (JGI-PGF)"/>
            <person name="Walter F."/>
            <person name="Albersmeier A."/>
            <person name="Kalinowski J."/>
            <person name="Ruckert C."/>
        </authorList>
    </citation>
    <scope>NUCLEOTIDE SEQUENCE</scope>
    <source>
        <strain evidence="1">CGMCC 4.3508</strain>
    </source>
</reference>
<protein>
    <submittedName>
        <fullName evidence="1">Uncharacterized protein</fullName>
    </submittedName>
</protein>
<organism evidence="1 2">
    <name type="scientific">Nocardia jinanensis</name>
    <dbReference type="NCBI Taxonomy" id="382504"/>
    <lineage>
        <taxon>Bacteria</taxon>
        <taxon>Bacillati</taxon>
        <taxon>Actinomycetota</taxon>
        <taxon>Actinomycetes</taxon>
        <taxon>Mycobacteriales</taxon>
        <taxon>Nocardiaceae</taxon>
        <taxon>Nocardia</taxon>
    </lineage>
</organism>
<proteinExistence type="predicted"/>
<dbReference type="AlphaFoldDB" id="A0A917VS73"/>
<sequence>MVCTYFLSVPDGSPLWVGRSWFLSVCDVRSAVRGSATIGRSRSWAATQAGRGGLHLLSVCSGWFASVGGPVLVFERVRCAVGGSWVGDYRALAELGGYPGGSRWSALTFCLFRMVHLSRRGPPRFWSDVAKERSD</sequence>
<evidence type="ECO:0000313" key="1">
    <source>
        <dbReference type="EMBL" id="GGL09309.1"/>
    </source>
</evidence>